<dbReference type="GeneID" id="62763272"/>
<gene>
    <name evidence="1" type="ORF">DW663_01420</name>
</gene>
<dbReference type="Pfam" id="PF14352">
    <property type="entry name" value="DUF4402"/>
    <property type="match status" value="1"/>
</dbReference>
<accession>A0A414Q2Q6</accession>
<dbReference type="EMBL" id="QRHL01000001">
    <property type="protein sequence ID" value="RHF75080.1"/>
    <property type="molecule type" value="Genomic_DNA"/>
</dbReference>
<protein>
    <submittedName>
        <fullName evidence="1">DUF4402 domain-containing protein</fullName>
    </submittedName>
</protein>
<dbReference type="RefSeq" id="WP_005884420.1">
    <property type="nucleotide sequence ID" value="NZ_CABMMQ010000001.1"/>
</dbReference>
<dbReference type="AlphaFoldDB" id="A0A414Q2Q6"/>
<reference evidence="1 2" key="1">
    <citation type="submission" date="2018-08" db="EMBL/GenBank/DDBJ databases">
        <title>A genome reference for cultivated species of the human gut microbiota.</title>
        <authorList>
            <person name="Zou Y."/>
            <person name="Xue W."/>
            <person name="Luo G."/>
        </authorList>
    </citation>
    <scope>NUCLEOTIDE SEQUENCE [LARGE SCALE GENOMIC DNA]</scope>
    <source>
        <strain evidence="1 2">AM25-1</strain>
    </source>
</reference>
<evidence type="ECO:0000313" key="1">
    <source>
        <dbReference type="EMBL" id="RHF75080.1"/>
    </source>
</evidence>
<name>A0A414Q2Q6_FUSMR</name>
<evidence type="ECO:0000313" key="2">
    <source>
        <dbReference type="Proteomes" id="UP000284676"/>
    </source>
</evidence>
<organism evidence="1 2">
    <name type="scientific">Fusobacterium mortiferum</name>
    <dbReference type="NCBI Taxonomy" id="850"/>
    <lineage>
        <taxon>Bacteria</taxon>
        <taxon>Fusobacteriati</taxon>
        <taxon>Fusobacteriota</taxon>
        <taxon>Fusobacteriia</taxon>
        <taxon>Fusobacteriales</taxon>
        <taxon>Fusobacteriaceae</taxon>
        <taxon>Fusobacterium</taxon>
    </lineage>
</organism>
<dbReference type="Proteomes" id="UP000284676">
    <property type="component" value="Unassembled WGS sequence"/>
</dbReference>
<dbReference type="InterPro" id="IPR025514">
    <property type="entry name" value="DUF4402"/>
</dbReference>
<comment type="caution">
    <text evidence="1">The sequence shown here is derived from an EMBL/GenBank/DDBJ whole genome shotgun (WGS) entry which is preliminary data.</text>
</comment>
<sequence length="280" mass="31734">MKKILVFIIFFIFSYFSFGKNYIAEISKVYSNDNLVIGTTSRLKFSSEVSIIKENGNIQDFFQLETNSNNSFINLAELKITNISGTKVGNKIYFKNTTNGEGLQEIKILVEGEFVFNWLNQSREKENIKIGYINSSINPVYLNLDTKELKPIHSLKIKVLNNMNLGKGVAGEKLSTKESGEPANLSIEGEENKSINIYIPSSTTIKNSNNDTLTVNIRFRDNNSQELIRRLSSNSKNTYRVGNDGRVITKDILIDGETQTKKTSRGVYRGFFTVKVEYLD</sequence>
<proteinExistence type="predicted"/>